<protein>
    <recommendedName>
        <fullName evidence="4">Type II secretion system protein GspG C-terminal domain-containing protein</fullName>
    </recommendedName>
</protein>
<reference evidence="2 3" key="1">
    <citation type="submission" date="2016-12" db="EMBL/GenBank/DDBJ databases">
        <title>Study of bacterial adaptation to deep sea.</title>
        <authorList>
            <person name="Song J."/>
            <person name="Yoshizawa S."/>
            <person name="Kogure K."/>
        </authorList>
    </citation>
    <scope>NUCLEOTIDE SEQUENCE [LARGE SCALE GENOMIC DNA]</scope>
    <source>
        <strain evidence="2 3">SAORIC-165</strain>
    </source>
</reference>
<evidence type="ECO:0000313" key="2">
    <source>
        <dbReference type="EMBL" id="PQJ27046.1"/>
    </source>
</evidence>
<proteinExistence type="predicted"/>
<comment type="caution">
    <text evidence="2">The sequence shown here is derived from an EMBL/GenBank/DDBJ whole genome shotgun (WGS) entry which is preliminary data.</text>
</comment>
<feature type="signal peptide" evidence="1">
    <location>
        <begin position="1"/>
        <end position="20"/>
    </location>
</feature>
<organism evidence="2 3">
    <name type="scientific">Rubritalea profundi</name>
    <dbReference type="NCBI Taxonomy" id="1658618"/>
    <lineage>
        <taxon>Bacteria</taxon>
        <taxon>Pseudomonadati</taxon>
        <taxon>Verrucomicrobiota</taxon>
        <taxon>Verrucomicrobiia</taxon>
        <taxon>Verrucomicrobiales</taxon>
        <taxon>Rubritaleaceae</taxon>
        <taxon>Rubritalea</taxon>
    </lineage>
</organism>
<feature type="chain" id="PRO_5015747411" description="Type II secretion system protein GspG C-terminal domain-containing protein" evidence="1">
    <location>
        <begin position="21"/>
        <end position="145"/>
    </location>
</feature>
<evidence type="ECO:0008006" key="4">
    <source>
        <dbReference type="Google" id="ProtNLM"/>
    </source>
</evidence>
<dbReference type="AlphaFoldDB" id="A0A2S7TWC7"/>
<gene>
    <name evidence="2" type="ORF">BSZ32_00045</name>
</gene>
<evidence type="ECO:0000313" key="3">
    <source>
        <dbReference type="Proteomes" id="UP000239907"/>
    </source>
</evidence>
<keyword evidence="1" id="KW-0732">Signal</keyword>
<evidence type="ECO:0000256" key="1">
    <source>
        <dbReference type="SAM" id="SignalP"/>
    </source>
</evidence>
<sequence length="145" mass="16574">MRCFLIILALIGSFTFQSICAEKKLTNYMQNKLALERTVKMYLAFEARHDVEPGIESDLNLPEKAKFQKFTGEFKAWVYPIALGLEVKIGSPQRRIVVIAPASANGRYLIGTDDLVVKSYTKSELKRVFEALEKRREKLSMKPLD</sequence>
<keyword evidence="3" id="KW-1185">Reference proteome</keyword>
<accession>A0A2S7TWC7</accession>
<name>A0A2S7TWC7_9BACT</name>
<dbReference type="EMBL" id="MQWA01000001">
    <property type="protein sequence ID" value="PQJ27046.1"/>
    <property type="molecule type" value="Genomic_DNA"/>
</dbReference>
<dbReference type="Proteomes" id="UP000239907">
    <property type="component" value="Unassembled WGS sequence"/>
</dbReference>